<keyword evidence="3" id="KW-0472">Membrane</keyword>
<keyword evidence="3" id="KW-0812">Transmembrane</keyword>
<dbReference type="EMBL" id="JADOUF010000001">
    <property type="protein sequence ID" value="MBG6139737.1"/>
    <property type="molecule type" value="Genomic_DNA"/>
</dbReference>
<dbReference type="Gene3D" id="1.20.120.1760">
    <property type="match status" value="1"/>
</dbReference>
<dbReference type="GO" id="GO:0016020">
    <property type="term" value="C:membrane"/>
    <property type="evidence" value="ECO:0007669"/>
    <property type="project" value="InterPro"/>
</dbReference>
<gene>
    <name evidence="4" type="ORF">IW245_005931</name>
</gene>
<dbReference type="Proteomes" id="UP000622552">
    <property type="component" value="Unassembled WGS sequence"/>
</dbReference>
<keyword evidence="1 2" id="KW-0808">Transferase</keyword>
<evidence type="ECO:0000313" key="5">
    <source>
        <dbReference type="Proteomes" id="UP000622552"/>
    </source>
</evidence>
<protein>
    <submittedName>
        <fullName evidence="4">Phosphatidylglycerophosphate synthase</fullName>
    </submittedName>
</protein>
<dbReference type="AlphaFoldDB" id="A0A8J7KSK5"/>
<organism evidence="4 5">
    <name type="scientific">Longispora fulva</name>
    <dbReference type="NCBI Taxonomy" id="619741"/>
    <lineage>
        <taxon>Bacteria</taxon>
        <taxon>Bacillati</taxon>
        <taxon>Actinomycetota</taxon>
        <taxon>Actinomycetes</taxon>
        <taxon>Micromonosporales</taxon>
        <taxon>Micromonosporaceae</taxon>
        <taxon>Longispora</taxon>
    </lineage>
</organism>
<dbReference type="GO" id="GO:0016780">
    <property type="term" value="F:phosphotransferase activity, for other substituted phosphate groups"/>
    <property type="evidence" value="ECO:0007669"/>
    <property type="project" value="InterPro"/>
</dbReference>
<feature type="transmembrane region" description="Helical" evidence="3">
    <location>
        <begin position="105"/>
        <end position="128"/>
    </location>
</feature>
<keyword evidence="3" id="KW-1133">Transmembrane helix</keyword>
<dbReference type="InterPro" id="IPR000462">
    <property type="entry name" value="CDP-OH_P_trans"/>
</dbReference>
<reference evidence="4" key="1">
    <citation type="submission" date="2020-11" db="EMBL/GenBank/DDBJ databases">
        <title>Sequencing the genomes of 1000 actinobacteria strains.</title>
        <authorList>
            <person name="Klenk H.-P."/>
        </authorList>
    </citation>
    <scope>NUCLEOTIDE SEQUENCE</scope>
    <source>
        <strain evidence="4">DSM 45356</strain>
    </source>
</reference>
<proteinExistence type="inferred from homology"/>
<feature type="transmembrane region" description="Helical" evidence="3">
    <location>
        <begin position="41"/>
        <end position="60"/>
    </location>
</feature>
<feature type="transmembrane region" description="Helical" evidence="3">
    <location>
        <begin position="175"/>
        <end position="192"/>
    </location>
</feature>
<dbReference type="InterPro" id="IPR043130">
    <property type="entry name" value="CDP-OH_PTrfase_TM_dom"/>
</dbReference>
<dbReference type="Pfam" id="PF01066">
    <property type="entry name" value="CDP-OH_P_transf"/>
    <property type="match status" value="1"/>
</dbReference>
<keyword evidence="5" id="KW-1185">Reference proteome</keyword>
<evidence type="ECO:0000256" key="1">
    <source>
        <dbReference type="ARBA" id="ARBA00022679"/>
    </source>
</evidence>
<dbReference type="GO" id="GO:0008654">
    <property type="term" value="P:phospholipid biosynthetic process"/>
    <property type="evidence" value="ECO:0007669"/>
    <property type="project" value="InterPro"/>
</dbReference>
<feature type="transmembrane region" description="Helical" evidence="3">
    <location>
        <begin position="198"/>
        <end position="220"/>
    </location>
</feature>
<comment type="caution">
    <text evidence="4">The sequence shown here is derived from an EMBL/GenBank/DDBJ whole genome shotgun (WGS) entry which is preliminary data.</text>
</comment>
<dbReference type="InterPro" id="IPR048254">
    <property type="entry name" value="CDP_ALCOHOL_P_TRANSF_CS"/>
</dbReference>
<dbReference type="RefSeq" id="WP_197006356.1">
    <property type="nucleotide sequence ID" value="NZ_BONS01000006.1"/>
</dbReference>
<name>A0A8J7KSK5_9ACTN</name>
<dbReference type="PROSITE" id="PS00379">
    <property type="entry name" value="CDP_ALCOHOL_P_TRANSF"/>
    <property type="match status" value="1"/>
</dbReference>
<accession>A0A8J7KSK5</accession>
<evidence type="ECO:0000313" key="4">
    <source>
        <dbReference type="EMBL" id="MBG6139737.1"/>
    </source>
</evidence>
<comment type="similarity">
    <text evidence="2">Belongs to the CDP-alcohol phosphatidyltransferase class-I family.</text>
</comment>
<sequence>MRLREYYALNRGGGLATESFSQWIGAVSAQLFHRLGLSPTAMSALNLFLGLVASVGVLVAARTGDYHGWIGLAALVLWHVAYGVDCGDGQLARATRTGSTAGARIDVLCDIALQIALVAAVSAVAAEYTPDAPAWIYALFAGTWMVNLVTSVMQQGDTGGSMVTSTSLPVRLVKLIRDYAFVITVLGVAIWLVPKWTIWVIVAFTAVNGLFLLASIAFTGRAAQRAWAEKTAARNS</sequence>
<evidence type="ECO:0000256" key="2">
    <source>
        <dbReference type="RuleBase" id="RU003750"/>
    </source>
</evidence>
<feature type="transmembrane region" description="Helical" evidence="3">
    <location>
        <begin position="134"/>
        <end position="154"/>
    </location>
</feature>
<feature type="transmembrane region" description="Helical" evidence="3">
    <location>
        <begin position="66"/>
        <end position="84"/>
    </location>
</feature>
<evidence type="ECO:0000256" key="3">
    <source>
        <dbReference type="SAM" id="Phobius"/>
    </source>
</evidence>